<keyword evidence="1" id="KW-0732">Signal</keyword>
<organism evidence="2 3">
    <name type="scientific">Hypnocyclicus thermotrophus</name>
    <dbReference type="NCBI Taxonomy" id="1627895"/>
    <lineage>
        <taxon>Bacteria</taxon>
        <taxon>Fusobacteriati</taxon>
        <taxon>Fusobacteriota</taxon>
        <taxon>Fusobacteriia</taxon>
        <taxon>Fusobacteriales</taxon>
        <taxon>Fusobacteriaceae</taxon>
        <taxon>Hypnocyclicus</taxon>
    </lineage>
</organism>
<dbReference type="AlphaFoldDB" id="A0AA46E0D5"/>
<feature type="signal peptide" evidence="1">
    <location>
        <begin position="1"/>
        <end position="18"/>
    </location>
</feature>
<name>A0AA46E0D5_9FUSO</name>
<dbReference type="Proteomes" id="UP000294678">
    <property type="component" value="Unassembled WGS sequence"/>
</dbReference>
<reference evidence="2 3" key="1">
    <citation type="submission" date="2019-03" db="EMBL/GenBank/DDBJ databases">
        <title>Genomic Encyclopedia of Type Strains, Phase IV (KMG-IV): sequencing the most valuable type-strain genomes for metagenomic binning, comparative biology and taxonomic classification.</title>
        <authorList>
            <person name="Goeker M."/>
        </authorList>
    </citation>
    <scope>NUCLEOTIDE SEQUENCE [LARGE SCALE GENOMIC DNA]</scope>
    <source>
        <strain evidence="2 3">DSM 100055</strain>
    </source>
</reference>
<protein>
    <recommendedName>
        <fullName evidence="4">Outer membrane protein with beta-barrel domain</fullName>
    </recommendedName>
</protein>
<sequence>MKKYFLILVLLCATITNAHTIELEGGIGIINSISTGITGIIPLNQYSKDILINYSSGMTPLIGEYYGVSIKLQEPNGFRYGIFYKERTIYDGLWEDIFSNIFSGGSSNSNAPDSKYDIYGIGLDKVFSSDEFFSPWAGIDIGYSYLRNKDSWSGENGYKDSFYMDFKLGIMIRF</sequence>
<evidence type="ECO:0000313" key="3">
    <source>
        <dbReference type="Proteomes" id="UP000294678"/>
    </source>
</evidence>
<gene>
    <name evidence="2" type="ORF">EV215_0291</name>
</gene>
<feature type="chain" id="PRO_5041436737" description="Outer membrane protein with beta-barrel domain" evidence="1">
    <location>
        <begin position="19"/>
        <end position="174"/>
    </location>
</feature>
<accession>A0AA46E0D5</accession>
<evidence type="ECO:0000256" key="1">
    <source>
        <dbReference type="SAM" id="SignalP"/>
    </source>
</evidence>
<evidence type="ECO:0000313" key="2">
    <source>
        <dbReference type="EMBL" id="TDT72485.1"/>
    </source>
</evidence>
<comment type="caution">
    <text evidence="2">The sequence shown here is derived from an EMBL/GenBank/DDBJ whole genome shotgun (WGS) entry which is preliminary data.</text>
</comment>
<dbReference type="EMBL" id="SOBG01000001">
    <property type="protein sequence ID" value="TDT72485.1"/>
    <property type="molecule type" value="Genomic_DNA"/>
</dbReference>
<keyword evidence="3" id="KW-1185">Reference proteome</keyword>
<proteinExistence type="predicted"/>
<evidence type="ECO:0008006" key="4">
    <source>
        <dbReference type="Google" id="ProtNLM"/>
    </source>
</evidence>
<dbReference type="RefSeq" id="WP_134112164.1">
    <property type="nucleotide sequence ID" value="NZ_SOBG01000001.1"/>
</dbReference>